<evidence type="ECO:0000313" key="1">
    <source>
        <dbReference type="EMBL" id="CAK9324368.1"/>
    </source>
</evidence>
<evidence type="ECO:0000313" key="2">
    <source>
        <dbReference type="Proteomes" id="UP001642487"/>
    </source>
</evidence>
<accession>A0ABP0YY89</accession>
<keyword evidence="2" id="KW-1185">Reference proteome</keyword>
<dbReference type="EMBL" id="OZ021740">
    <property type="protein sequence ID" value="CAK9324368.1"/>
    <property type="molecule type" value="Genomic_DNA"/>
</dbReference>
<protein>
    <submittedName>
        <fullName evidence="1">Uncharacterized protein</fullName>
    </submittedName>
</protein>
<proteinExistence type="predicted"/>
<sequence length="139" mass="16034">MSHHNIGHFSTKPTKGIELKMGFFSDEIESSRQNFVSHEEFDQVWPSLARANQLLHNSKAKSTRLKVTLKGSRRVDEAKAKLQDLAQLTKAIKKVWNISRYLTLENKAMGFNVSWSIHHAGAWYPDMDFNFQKYVLGQL</sequence>
<reference evidence="1 2" key="1">
    <citation type="submission" date="2024-03" db="EMBL/GenBank/DDBJ databases">
        <authorList>
            <person name="Gkanogiannis A."/>
            <person name="Becerra Lopez-Lavalle L."/>
        </authorList>
    </citation>
    <scope>NUCLEOTIDE SEQUENCE [LARGE SCALE GENOMIC DNA]</scope>
</reference>
<dbReference type="Proteomes" id="UP001642487">
    <property type="component" value="Chromosome 6"/>
</dbReference>
<gene>
    <name evidence="1" type="ORF">CITCOLO1_LOCUS16602</name>
</gene>
<organism evidence="1 2">
    <name type="scientific">Citrullus colocynthis</name>
    <name type="common">colocynth</name>
    <dbReference type="NCBI Taxonomy" id="252529"/>
    <lineage>
        <taxon>Eukaryota</taxon>
        <taxon>Viridiplantae</taxon>
        <taxon>Streptophyta</taxon>
        <taxon>Embryophyta</taxon>
        <taxon>Tracheophyta</taxon>
        <taxon>Spermatophyta</taxon>
        <taxon>Magnoliopsida</taxon>
        <taxon>eudicotyledons</taxon>
        <taxon>Gunneridae</taxon>
        <taxon>Pentapetalae</taxon>
        <taxon>rosids</taxon>
        <taxon>fabids</taxon>
        <taxon>Cucurbitales</taxon>
        <taxon>Cucurbitaceae</taxon>
        <taxon>Benincaseae</taxon>
        <taxon>Citrullus</taxon>
    </lineage>
</organism>
<name>A0ABP0YY89_9ROSI</name>